<keyword evidence="5 7" id="KW-0472">Membrane</keyword>
<keyword evidence="2" id="KW-1003">Cell membrane</keyword>
<feature type="transmembrane region" description="Helical" evidence="7">
    <location>
        <begin position="24"/>
        <end position="43"/>
    </location>
</feature>
<proteinExistence type="predicted"/>
<evidence type="ECO:0000256" key="2">
    <source>
        <dbReference type="ARBA" id="ARBA00022475"/>
    </source>
</evidence>
<sequence length="381" mass="42308">MMQAPQDELSLREIVTTLRRHRNLILAFPLVLGLAALIYGFFFTEPRYASMATLNVSPVQVQAQLEQRIQLQGQNVVTFEGLKAIAFSEEVTKEVWETLKKESKLPTVWQNQGHTPGLERMVKSFKIKNESSRQQAVPQGQVPPVVASLTVEALTPEVAARAANLWAEAVTRRVNRIPLARLGANLEALEEQIAPAERAYREIQARWEAFQRASTLAQDKAELDAKTGEWVSLDQALSGLEQDLAGVAGRVRVLQAKESQQAAFVPAATNPEQLAMIGRKLRNAQLNLKQEVDRAQQSYVQAAKRLEAYRKNERLAEWQGEQDRLTQRFSEIALRLAQISTEVQVRQARLHEGGYCLGPRAKVASGPAGSGFGSGNGHRCS</sequence>
<dbReference type="Proteomes" id="UP000266178">
    <property type="component" value="Unassembled WGS sequence"/>
</dbReference>
<evidence type="ECO:0000313" key="10">
    <source>
        <dbReference type="Proteomes" id="UP000266178"/>
    </source>
</evidence>
<reference evidence="9 10" key="1">
    <citation type="submission" date="2018-08" db="EMBL/GenBank/DDBJ databases">
        <title>Meiothermus granaticius genome AF-68 sequencing project.</title>
        <authorList>
            <person name="Da Costa M.S."/>
            <person name="Albuquerque L."/>
            <person name="Raposo P."/>
            <person name="Froufe H.J.C."/>
            <person name="Barroso C.S."/>
            <person name="Egas C."/>
        </authorList>
    </citation>
    <scope>NUCLEOTIDE SEQUENCE [LARGE SCALE GENOMIC DNA]</scope>
    <source>
        <strain evidence="9 10">AF-68</strain>
    </source>
</reference>
<comment type="caution">
    <text evidence="9">The sequence shown here is derived from an EMBL/GenBank/DDBJ whole genome shotgun (WGS) entry which is preliminary data.</text>
</comment>
<keyword evidence="4 7" id="KW-1133">Transmembrane helix</keyword>
<evidence type="ECO:0000256" key="3">
    <source>
        <dbReference type="ARBA" id="ARBA00022692"/>
    </source>
</evidence>
<feature type="domain" description="Polysaccharide chain length determinant N-terminal" evidence="8">
    <location>
        <begin position="7"/>
        <end position="97"/>
    </location>
</feature>
<evidence type="ECO:0000256" key="1">
    <source>
        <dbReference type="ARBA" id="ARBA00004651"/>
    </source>
</evidence>
<dbReference type="AlphaFoldDB" id="A0A399F7D3"/>
<evidence type="ECO:0000256" key="6">
    <source>
        <dbReference type="SAM" id="Coils"/>
    </source>
</evidence>
<dbReference type="GO" id="GO:0004713">
    <property type="term" value="F:protein tyrosine kinase activity"/>
    <property type="evidence" value="ECO:0007669"/>
    <property type="project" value="TreeGrafter"/>
</dbReference>
<feature type="coiled-coil region" evidence="6">
    <location>
        <begin position="179"/>
        <end position="206"/>
    </location>
</feature>
<evidence type="ECO:0000256" key="7">
    <source>
        <dbReference type="SAM" id="Phobius"/>
    </source>
</evidence>
<dbReference type="GO" id="GO:0005886">
    <property type="term" value="C:plasma membrane"/>
    <property type="evidence" value="ECO:0007669"/>
    <property type="project" value="UniProtKB-SubCell"/>
</dbReference>
<accession>A0A399F7D3</accession>
<evidence type="ECO:0000259" key="8">
    <source>
        <dbReference type="Pfam" id="PF02706"/>
    </source>
</evidence>
<evidence type="ECO:0000256" key="5">
    <source>
        <dbReference type="ARBA" id="ARBA00023136"/>
    </source>
</evidence>
<dbReference type="EMBL" id="QWLB01000036">
    <property type="protein sequence ID" value="RIH91635.1"/>
    <property type="molecule type" value="Genomic_DNA"/>
</dbReference>
<dbReference type="InterPro" id="IPR003856">
    <property type="entry name" value="LPS_length_determ_N"/>
</dbReference>
<dbReference type="Pfam" id="PF02706">
    <property type="entry name" value="Wzz"/>
    <property type="match status" value="1"/>
</dbReference>
<evidence type="ECO:0000313" key="9">
    <source>
        <dbReference type="EMBL" id="RIH91635.1"/>
    </source>
</evidence>
<organism evidence="9 10">
    <name type="scientific">Meiothermus granaticius NBRC 107808</name>
    <dbReference type="NCBI Taxonomy" id="1227551"/>
    <lineage>
        <taxon>Bacteria</taxon>
        <taxon>Thermotogati</taxon>
        <taxon>Deinococcota</taxon>
        <taxon>Deinococci</taxon>
        <taxon>Thermales</taxon>
        <taxon>Thermaceae</taxon>
        <taxon>Meiothermus</taxon>
    </lineage>
</organism>
<keyword evidence="6" id="KW-0175">Coiled coil</keyword>
<gene>
    <name evidence="9" type="ORF">Mgrana_02445</name>
</gene>
<dbReference type="PANTHER" id="PTHR32309:SF13">
    <property type="entry name" value="FERRIC ENTEROBACTIN TRANSPORT PROTEIN FEPE"/>
    <property type="match status" value="1"/>
</dbReference>
<evidence type="ECO:0000256" key="4">
    <source>
        <dbReference type="ARBA" id="ARBA00022989"/>
    </source>
</evidence>
<keyword evidence="3 7" id="KW-0812">Transmembrane</keyword>
<dbReference type="InterPro" id="IPR050445">
    <property type="entry name" value="Bact_polysacc_biosynth/exp"/>
</dbReference>
<protein>
    <submittedName>
        <fullName evidence="9">Polysaccharide export protein, MPA1 family</fullName>
    </submittedName>
</protein>
<name>A0A399F7D3_9DEIN</name>
<keyword evidence="10" id="KW-1185">Reference proteome</keyword>
<dbReference type="PANTHER" id="PTHR32309">
    <property type="entry name" value="TYROSINE-PROTEIN KINASE"/>
    <property type="match status" value="1"/>
</dbReference>
<comment type="subcellular location">
    <subcellularLocation>
        <location evidence="1">Cell membrane</location>
        <topology evidence="1">Multi-pass membrane protein</topology>
    </subcellularLocation>
</comment>
<dbReference type="RefSeq" id="WP_308629727.1">
    <property type="nucleotide sequence ID" value="NZ_BJXM01000037.1"/>
</dbReference>